<dbReference type="GO" id="GO:0016405">
    <property type="term" value="F:CoA-ligase activity"/>
    <property type="evidence" value="ECO:0007669"/>
    <property type="project" value="InterPro"/>
</dbReference>
<reference evidence="4 5" key="1">
    <citation type="submission" date="2019-01" db="EMBL/GenBank/DDBJ databases">
        <authorList>
            <person name="Brito A."/>
        </authorList>
    </citation>
    <scope>NUCLEOTIDE SEQUENCE [LARGE SCALE GENOMIC DNA]</scope>
    <source>
        <strain evidence="4">1</strain>
    </source>
</reference>
<dbReference type="InterPro" id="IPR000873">
    <property type="entry name" value="AMP-dep_synth/lig_dom"/>
</dbReference>
<evidence type="ECO:0000256" key="1">
    <source>
        <dbReference type="ARBA" id="ARBA00022598"/>
    </source>
</evidence>
<dbReference type="Pfam" id="PF13193">
    <property type="entry name" value="AMP-binding_C"/>
    <property type="match status" value="1"/>
</dbReference>
<dbReference type="InterPro" id="IPR025110">
    <property type="entry name" value="AMP-bd_C"/>
</dbReference>
<keyword evidence="5" id="KW-1185">Reference proteome</keyword>
<dbReference type="PANTHER" id="PTHR43352:SF1">
    <property type="entry name" value="ANTHRANILATE--COA LIGASE"/>
    <property type="match status" value="1"/>
</dbReference>
<protein>
    <submittedName>
        <fullName evidence="4">Benzoate--CoA ligase</fullName>
    </submittedName>
</protein>
<gene>
    <name evidence="4" type="ORF">H1P_6270024</name>
</gene>
<dbReference type="OrthoDB" id="9778383at2"/>
<dbReference type="Pfam" id="PF00501">
    <property type="entry name" value="AMP-binding"/>
    <property type="match status" value="1"/>
</dbReference>
<evidence type="ECO:0000313" key="4">
    <source>
        <dbReference type="EMBL" id="VEP17562.1"/>
    </source>
</evidence>
<dbReference type="Proteomes" id="UP000320055">
    <property type="component" value="Unassembled WGS sequence"/>
</dbReference>
<dbReference type="GO" id="GO:0016878">
    <property type="term" value="F:acid-thiol ligase activity"/>
    <property type="evidence" value="ECO:0007669"/>
    <property type="project" value="TreeGrafter"/>
</dbReference>
<dbReference type="Gene3D" id="3.40.50.980">
    <property type="match status" value="1"/>
</dbReference>
<dbReference type="EMBL" id="CAACVJ010000587">
    <property type="protein sequence ID" value="VEP17562.1"/>
    <property type="molecule type" value="Genomic_DNA"/>
</dbReference>
<dbReference type="Gene3D" id="3.30.300.30">
    <property type="match status" value="1"/>
</dbReference>
<feature type="domain" description="AMP-binding enzyme C-terminal" evidence="3">
    <location>
        <begin position="423"/>
        <end position="502"/>
    </location>
</feature>
<dbReference type="Gene3D" id="2.30.38.10">
    <property type="entry name" value="Luciferase, Domain 3"/>
    <property type="match status" value="1"/>
</dbReference>
<dbReference type="PANTHER" id="PTHR43352">
    <property type="entry name" value="ACETYL-COA SYNTHETASE"/>
    <property type="match status" value="1"/>
</dbReference>
<evidence type="ECO:0000313" key="5">
    <source>
        <dbReference type="Proteomes" id="UP000320055"/>
    </source>
</evidence>
<dbReference type="Gene3D" id="3.40.50.12820">
    <property type="match status" value="1"/>
</dbReference>
<accession>A0A563W1I4</accession>
<name>A0A563W1I4_9CYAN</name>
<dbReference type="InterPro" id="IPR011957">
    <property type="entry name" value="Benz_CoA_lig"/>
</dbReference>
<dbReference type="AlphaFoldDB" id="A0A563W1I4"/>
<proteinExistence type="predicted"/>
<organism evidence="4 5">
    <name type="scientific">Hyella patelloides LEGE 07179</name>
    <dbReference type="NCBI Taxonomy" id="945734"/>
    <lineage>
        <taxon>Bacteria</taxon>
        <taxon>Bacillati</taxon>
        <taxon>Cyanobacteriota</taxon>
        <taxon>Cyanophyceae</taxon>
        <taxon>Pleurocapsales</taxon>
        <taxon>Hyellaceae</taxon>
        <taxon>Hyella</taxon>
    </lineage>
</organism>
<evidence type="ECO:0000259" key="2">
    <source>
        <dbReference type="Pfam" id="PF00501"/>
    </source>
</evidence>
<dbReference type="NCBIfam" id="TIGR02262">
    <property type="entry name" value="benz_CoA_lig"/>
    <property type="match status" value="1"/>
</dbReference>
<dbReference type="GO" id="GO:0044550">
    <property type="term" value="P:secondary metabolite biosynthetic process"/>
    <property type="evidence" value="ECO:0007669"/>
    <property type="project" value="TreeGrafter"/>
</dbReference>
<dbReference type="RefSeq" id="WP_144875920.1">
    <property type="nucleotide sequence ID" value="NZ_LR214361.1"/>
</dbReference>
<dbReference type="InterPro" id="IPR045851">
    <property type="entry name" value="AMP-bd_C_sf"/>
</dbReference>
<dbReference type="GO" id="GO:0005524">
    <property type="term" value="F:ATP binding"/>
    <property type="evidence" value="ECO:0007669"/>
    <property type="project" value="InterPro"/>
</dbReference>
<keyword evidence="1 4" id="KW-0436">Ligase</keyword>
<sequence length="521" mass="58974">MRSTINELPNTFNIAAYLIQENLKQESNNKIAFYYKEHTYTYGQVSNLVKRSARLLSGLGVKRENRVSILLNNRPEWIFYFLGAIWLGAIPVPINPGCSVEDVNYILQDSRSVILLTSQEWQMKLSPLTSDYLYRVLLVDGQESFISLLSCQSELNNYAQTSPDEAAFWLYTSGSTGRPKGVIHAHQSITFCASQYGQETLGLNQRDITYSVANMAFAYGLGNSLYLPMAMGAASVISEANNVFDIIEDIKRYQPTVFFGIPSVYSSILELEEIASFDASSLRLCVSAAEQLPKSIWQKWFDTHSLEICEGIGTTEFLHVFLSNQLGKSKPGSSGRPVPGYEIKIIDENGLPCSIGEIGELQVQGASLMLGYWNRLSETRKAVFGSQMKTGDRYRRDRDGFFWFMGRKDELFKVNGQWISPLEIEGVLYQHPQVREVAVISESNDGQHLTEIIAYISLKEEEQLSLKLERSIYQFVKQHLPHFKAPKRIYFLAELPRTPTGKIHRQLLKNKSSDLPLVMTS</sequence>
<evidence type="ECO:0000259" key="3">
    <source>
        <dbReference type="Pfam" id="PF13193"/>
    </source>
</evidence>
<feature type="domain" description="AMP-dependent synthetase/ligase" evidence="2">
    <location>
        <begin position="22"/>
        <end position="373"/>
    </location>
</feature>
<dbReference type="SUPFAM" id="SSF56801">
    <property type="entry name" value="Acetyl-CoA synthetase-like"/>
    <property type="match status" value="1"/>
</dbReference>